<evidence type="ECO:0000256" key="2">
    <source>
        <dbReference type="ARBA" id="ARBA00022516"/>
    </source>
</evidence>
<keyword evidence="7" id="KW-0443">Lipid metabolism</keyword>
<dbReference type="Pfam" id="PF08326">
    <property type="entry name" value="ACC_central"/>
    <property type="match status" value="1"/>
</dbReference>
<dbReference type="PROSITE" id="PS50989">
    <property type="entry name" value="COA_CT_CTER"/>
    <property type="match status" value="1"/>
</dbReference>
<keyword evidence="9" id="KW-0092">Biotin</keyword>
<dbReference type="GO" id="GO:0004075">
    <property type="term" value="F:biotin carboxylase activity"/>
    <property type="evidence" value="ECO:0007669"/>
    <property type="project" value="UniProtKB-EC"/>
</dbReference>
<feature type="domain" description="CoA carboxyltransferase C-terminal" evidence="16">
    <location>
        <begin position="1547"/>
        <end position="1831"/>
    </location>
</feature>
<dbReference type="InterPro" id="IPR011053">
    <property type="entry name" value="Single_hybrid_motif"/>
</dbReference>
<sequence length="1831" mass="198452">MFSRIAVINRGEPAVRLIRAVRELNAEFGYGIKVIALHTESERGALFVRLADEGVRIREKGELSSPYLDHAVLRKALIESKADAAWVGWGFVAEDPTFAELCEELGVTFIGPPPEAMRRLGDKVEAKYMAEATNVPVAPWSGGPVETMEEALEHAKSIGYPMILKARSGGGGRGIRMVFDPAELEEAIERTQSEAQKAFNDHVIFMEHLVQGGRHIEVQVIADNYGNAWAPGVRDCSIQRRNQKLIEESFSPALTKEQAADLAARAIDLVLAVGYRGAGTVEFLYQPEKKTFAFLEVNTRLQVEHPITEASTGIDLVKLQILVADGYKLEGDCPPVFGHSVEARLNAEDADNGFAPSPGKVELLTLPVGPGIRVDTGIATGDAISPDYDSMVAKIIAWGRDRDEALARLRVALRETTVVVKGGTTTKSFLLKLLDRPEVIDGTADTGWLDRANLHEDPELAAGADVALLYVAADVYESEEQLERDAFLRSAHGGRPKASHEVGREIELGYRGQTYSLNIAQISPRRYRVEVPGGGVVELELERQSKFESRLSIGDRRHQIVAATNAAGHLVEVDSVSHRVSRDEGGMVRSPAPAVVVALRAAPGDDVQAGDTIMILEAMKMETAVKAPYAGRVREILASVNSQVDAGGALLRLDKIEEEGAASTAPVVEFSADSVVDRSDLRVKALRDLRALRALVMGYDVSAQRAKSLWSEYDQVREQVPLDDDELLGAALDVMETFADLAELSRNRPAGEEESGDEQVHSPREYFHSYLQSLDLEVAGLPEGFRSRLAKALAHYGVTDLEPSPALEEAVYRVFLAQERVGDQIPIIAGLLERWRTRASLLSEEMRQRVGAVVERLVVATRSRYPLIGDLARSIRFEVYERPVIEAARTSLYEEVRADVGVLAENPGAPNRAELMDTLVASSEPVVRLMAEELLGRPSGVPAMLEVMNRRYYKIRDLEDVEVTEIDGRPSLTGNYELGGNRLYLISTTATHADLPAALSAADAAANLVPDPANLVTDLYVAWADAPEDPDAISAELARTLQDYGTIAGGRRVTVTVAFNEAAPDVLQFTFRPGSHGLAEERVIRGMHPLTGQRLDLWRLKNFNGTRVPAAEGTYVFHLVAPNNPADERLVALAEVRDVTPVRDADGHVVSFPAAERVLAACLESIRRAQAGLSGRKSLQNNAIFLHVWPPVEVPVSDLGRFAQDTAPLTLGTGLSEITVLARLRQQDGSLKDVALRFAFQAGAGVQVTVSDPPTEPLAVLDDYALKVQRSAARGAAYPYEIIPLLTGANGQFTEYDFRDDNTFGPVDRGPGQNKAGVIVGVVTTPSERYPEGMTRVLMMGDPTKALGTVAVAECNLIAEAVKMAGEKDLPVEWFTLSSGAKISMDSGTENMDGVAKALREIVLFTQNGGEINIIVSGINVGAQPYWNAEATMLMHTKGILIMTPDSAMVLTGKLSLDYSGGVSAEDNFGIGGYDRVMGPNGEAQYWAPNLSGAVDILFQHYEHAYHAPGEKYPRRAATSDPLDRDVRSAPHVHPDSPFTTVGEIFAEETNKDRKKPFDIRAVINAIADQDHATLERWAGMAEADTAVVVDAHLGGYPVAILGIESRAIPRRGFLPSDGPDSFSGGTLFPKSSKKAARAINSASGSRPLVVLANLSGFDGSPESLRNIQLEYGAEIGRAIVNFDGPIIFCVISRYHGGAFVVFSGALNDNMEVIAIEGSYASVIGGAPAAAVVFTRDVNNRTANDARVTELEARIADATDDAERSQLRVELAETRAAVRSEKLGEVAVEFEQIHNIERAREVGSVHTIIPAVDMRPYLIEAVERGMARTGG</sequence>
<protein>
    <submittedName>
        <fullName evidence="17">Carbamoyl-phosphate synthase L chain ATP-binding</fullName>
    </submittedName>
</protein>
<keyword evidence="8" id="KW-0275">Fatty acid biosynthesis</keyword>
<dbReference type="InParanoid" id="C8XJ83"/>
<dbReference type="PROSITE" id="PS50975">
    <property type="entry name" value="ATP_GRASP"/>
    <property type="match status" value="1"/>
</dbReference>
<dbReference type="InterPro" id="IPR011764">
    <property type="entry name" value="Biotin_carboxylation_dom"/>
</dbReference>
<feature type="compositionally biased region" description="Basic and acidic residues" evidence="12">
    <location>
        <begin position="1522"/>
        <end position="1534"/>
    </location>
</feature>
<gene>
    <name evidence="17" type="ordered locus">Namu_2170</name>
</gene>
<keyword evidence="2" id="KW-0444">Lipid biosynthesis</keyword>
<keyword evidence="11" id="KW-0175">Coiled coil</keyword>
<dbReference type="Pfam" id="PF00364">
    <property type="entry name" value="Biotin_lipoyl"/>
    <property type="match status" value="1"/>
</dbReference>
<dbReference type="Pfam" id="PF00289">
    <property type="entry name" value="Biotin_carb_N"/>
    <property type="match status" value="1"/>
</dbReference>
<dbReference type="PANTHER" id="PTHR18866:SF126">
    <property type="entry name" value="BIOTIN CARBOXYLASE"/>
    <property type="match status" value="1"/>
</dbReference>
<dbReference type="InterPro" id="IPR011054">
    <property type="entry name" value="Rudment_hybrid_motif"/>
</dbReference>
<evidence type="ECO:0000259" key="15">
    <source>
        <dbReference type="PROSITE" id="PS50979"/>
    </source>
</evidence>
<dbReference type="InterPro" id="IPR029045">
    <property type="entry name" value="ClpP/crotonase-like_dom_sf"/>
</dbReference>
<dbReference type="KEGG" id="nml:Namu_2170"/>
<dbReference type="Gene3D" id="3.30.470.20">
    <property type="entry name" value="ATP-grasp fold, B domain"/>
    <property type="match status" value="1"/>
</dbReference>
<dbReference type="SUPFAM" id="SSF51230">
    <property type="entry name" value="Single hybrid motif"/>
    <property type="match status" value="1"/>
</dbReference>
<dbReference type="InterPro" id="IPR005481">
    <property type="entry name" value="BC-like_N"/>
</dbReference>
<dbReference type="Gene3D" id="3.90.226.10">
    <property type="entry name" value="2-enoyl-CoA Hydratase, Chain A, domain 1"/>
    <property type="match status" value="2"/>
</dbReference>
<dbReference type="SUPFAM" id="SSF51246">
    <property type="entry name" value="Rudiment single hybrid motif"/>
    <property type="match status" value="1"/>
</dbReference>
<organism evidence="17 18">
    <name type="scientific">Nakamurella multipartita (strain ATCC 700099 / DSM 44233 / CIP 104796 / JCM 9543 / NBRC 105858 / Y-104)</name>
    <name type="common">Microsphaera multipartita</name>
    <dbReference type="NCBI Taxonomy" id="479431"/>
    <lineage>
        <taxon>Bacteria</taxon>
        <taxon>Bacillati</taxon>
        <taxon>Actinomycetota</taxon>
        <taxon>Actinomycetes</taxon>
        <taxon>Nakamurellales</taxon>
        <taxon>Nakamurellaceae</taxon>
        <taxon>Nakamurella</taxon>
    </lineage>
</organism>
<dbReference type="Pfam" id="PF02785">
    <property type="entry name" value="Biotin_carb_C"/>
    <property type="match status" value="1"/>
</dbReference>
<evidence type="ECO:0000256" key="7">
    <source>
        <dbReference type="ARBA" id="ARBA00023098"/>
    </source>
</evidence>
<evidence type="ECO:0000259" key="14">
    <source>
        <dbReference type="PROSITE" id="PS50975"/>
    </source>
</evidence>
<dbReference type="InterPro" id="IPR011761">
    <property type="entry name" value="ATP-grasp"/>
</dbReference>
<dbReference type="eggNOG" id="COG1566">
    <property type="taxonomic scope" value="Bacteria"/>
</dbReference>
<dbReference type="InterPro" id="IPR000089">
    <property type="entry name" value="Biotin_lipoyl"/>
</dbReference>
<evidence type="ECO:0000256" key="6">
    <source>
        <dbReference type="ARBA" id="ARBA00022840"/>
    </source>
</evidence>
<dbReference type="SUPFAM" id="SSF52440">
    <property type="entry name" value="PreATP-grasp domain"/>
    <property type="match status" value="1"/>
</dbReference>
<evidence type="ECO:0000259" key="13">
    <source>
        <dbReference type="PROSITE" id="PS50968"/>
    </source>
</evidence>
<keyword evidence="3" id="KW-0436">Ligase</keyword>
<evidence type="ECO:0000256" key="9">
    <source>
        <dbReference type="ARBA" id="ARBA00023267"/>
    </source>
</evidence>
<dbReference type="GO" id="GO:0046872">
    <property type="term" value="F:metal ion binding"/>
    <property type="evidence" value="ECO:0007669"/>
    <property type="project" value="InterPro"/>
</dbReference>
<comment type="cofactor">
    <cofactor evidence="1">
        <name>biotin</name>
        <dbReference type="ChEBI" id="CHEBI:57586"/>
    </cofactor>
</comment>
<dbReference type="CDD" id="cd06850">
    <property type="entry name" value="biotinyl_domain"/>
    <property type="match status" value="1"/>
</dbReference>
<dbReference type="SUPFAM" id="SSF56059">
    <property type="entry name" value="Glutathione synthetase ATP-binding domain-like"/>
    <property type="match status" value="1"/>
</dbReference>
<dbReference type="FunFam" id="3.30.1490.20:FF:000003">
    <property type="entry name" value="acetyl-CoA carboxylase isoform X1"/>
    <property type="match status" value="1"/>
</dbReference>
<dbReference type="STRING" id="479431.Namu_2170"/>
<evidence type="ECO:0000256" key="8">
    <source>
        <dbReference type="ARBA" id="ARBA00023160"/>
    </source>
</evidence>
<dbReference type="HOGENOM" id="CLU_239133_0_0_11"/>
<dbReference type="Pfam" id="PF01039">
    <property type="entry name" value="Carboxyl_trans"/>
    <property type="match status" value="1"/>
</dbReference>
<dbReference type="GO" id="GO:0006633">
    <property type="term" value="P:fatty acid biosynthetic process"/>
    <property type="evidence" value="ECO:0007669"/>
    <property type="project" value="UniProtKB-KW"/>
</dbReference>
<dbReference type="GO" id="GO:0005524">
    <property type="term" value="F:ATP binding"/>
    <property type="evidence" value="ECO:0007669"/>
    <property type="project" value="UniProtKB-UniRule"/>
</dbReference>
<dbReference type="eggNOG" id="COG4770">
    <property type="taxonomic scope" value="Bacteria"/>
</dbReference>
<dbReference type="RefSeq" id="WP_015747440.1">
    <property type="nucleotide sequence ID" value="NC_013235.1"/>
</dbReference>
<feature type="region of interest" description="Disordered" evidence="12">
    <location>
        <begin position="1513"/>
        <end position="1534"/>
    </location>
</feature>
<feature type="domain" description="Biotin carboxylation" evidence="15">
    <location>
        <begin position="1"/>
        <end position="454"/>
    </location>
</feature>
<feature type="coiled-coil region" evidence="11">
    <location>
        <begin position="1748"/>
        <end position="1775"/>
    </location>
</feature>
<evidence type="ECO:0000256" key="4">
    <source>
        <dbReference type="ARBA" id="ARBA00022741"/>
    </source>
</evidence>
<evidence type="ECO:0000259" key="16">
    <source>
        <dbReference type="PROSITE" id="PS50989"/>
    </source>
</evidence>
<dbReference type="InterPro" id="IPR005479">
    <property type="entry name" value="CPAse_ATP-bd"/>
</dbReference>
<evidence type="ECO:0000256" key="3">
    <source>
        <dbReference type="ARBA" id="ARBA00022598"/>
    </source>
</evidence>
<dbReference type="Pfam" id="PF02786">
    <property type="entry name" value="CPSase_L_D2"/>
    <property type="match status" value="1"/>
</dbReference>
<dbReference type="PROSITE" id="PS50979">
    <property type="entry name" value="BC"/>
    <property type="match status" value="1"/>
</dbReference>
<evidence type="ECO:0000256" key="1">
    <source>
        <dbReference type="ARBA" id="ARBA00001953"/>
    </source>
</evidence>
<feature type="domain" description="ATP-grasp" evidence="14">
    <location>
        <begin position="127"/>
        <end position="325"/>
    </location>
</feature>
<dbReference type="GO" id="GO:0003989">
    <property type="term" value="F:acetyl-CoA carboxylase activity"/>
    <property type="evidence" value="ECO:0007669"/>
    <property type="project" value="InterPro"/>
</dbReference>
<accession>C8XJ83</accession>
<keyword evidence="4 10" id="KW-0547">Nucleotide-binding</keyword>
<keyword evidence="5" id="KW-0276">Fatty acid metabolism</keyword>
<dbReference type="PROSITE" id="PS50968">
    <property type="entry name" value="BIOTINYL_LIPOYL"/>
    <property type="match status" value="1"/>
</dbReference>
<dbReference type="InterPro" id="IPR001882">
    <property type="entry name" value="Biotin_BS"/>
</dbReference>
<evidence type="ECO:0000313" key="18">
    <source>
        <dbReference type="Proteomes" id="UP000002218"/>
    </source>
</evidence>
<dbReference type="PROSITE" id="PS00867">
    <property type="entry name" value="CPSASE_2"/>
    <property type="match status" value="1"/>
</dbReference>
<dbReference type="InterPro" id="IPR005482">
    <property type="entry name" value="Biotin_COase_C"/>
</dbReference>
<dbReference type="PROSITE" id="PS00188">
    <property type="entry name" value="BIOTIN"/>
    <property type="match status" value="1"/>
</dbReference>
<proteinExistence type="predicted"/>
<dbReference type="InterPro" id="IPR016185">
    <property type="entry name" value="PreATP-grasp_dom_sf"/>
</dbReference>
<dbReference type="eggNOG" id="COG4799">
    <property type="taxonomic scope" value="Bacteria"/>
</dbReference>
<evidence type="ECO:0000256" key="5">
    <source>
        <dbReference type="ARBA" id="ARBA00022832"/>
    </source>
</evidence>
<dbReference type="InterPro" id="IPR034733">
    <property type="entry name" value="AcCoA_carboxyl_beta"/>
</dbReference>
<dbReference type="InterPro" id="IPR011763">
    <property type="entry name" value="COA_CT_C"/>
</dbReference>
<dbReference type="InterPro" id="IPR050856">
    <property type="entry name" value="Biotin_carboxylase_complex"/>
</dbReference>
<reference evidence="18" key="1">
    <citation type="submission" date="2009-09" db="EMBL/GenBank/DDBJ databases">
        <title>The complete genome of Nakamurella multipartita DSM 44233.</title>
        <authorList>
            <consortium name="US DOE Joint Genome Institute (JGI-PGF)"/>
            <person name="Lucas S."/>
            <person name="Copeland A."/>
            <person name="Lapidus A."/>
            <person name="Glavina del Rio T."/>
            <person name="Dalin E."/>
            <person name="Tice H."/>
            <person name="Bruce D."/>
            <person name="Goodwin L."/>
            <person name="Pitluck S."/>
            <person name="Kyrpides N."/>
            <person name="Mavromatis K."/>
            <person name="Ivanova N."/>
            <person name="Ovchinnikova G."/>
            <person name="Sims D."/>
            <person name="Meincke L."/>
            <person name="Brettin T."/>
            <person name="Detter J.C."/>
            <person name="Han C."/>
            <person name="Larimer F."/>
            <person name="Land M."/>
            <person name="Hauser L."/>
            <person name="Markowitz V."/>
            <person name="Cheng J.-F."/>
            <person name="Hugenholtz P."/>
            <person name="Woyke T."/>
            <person name="Wu D."/>
            <person name="Klenk H.-P."/>
            <person name="Eisen J.A."/>
        </authorList>
    </citation>
    <scope>NUCLEOTIDE SEQUENCE [LARGE SCALE GENOMIC DNA]</scope>
    <source>
        <strain evidence="18">ATCC 700099 / DSM 44233 / CIP 104796 / JCM 9543 / NBRC 105858 / Y-104</strain>
    </source>
</reference>
<dbReference type="PANTHER" id="PTHR18866">
    <property type="entry name" value="CARBOXYLASE:PYRUVATE/ACETYL-COA/PROPIONYL-COA CARBOXYLASE"/>
    <property type="match status" value="1"/>
</dbReference>
<keyword evidence="18" id="KW-1185">Reference proteome</keyword>
<keyword evidence="6 10" id="KW-0067">ATP-binding</keyword>
<reference evidence="17 18" key="2">
    <citation type="journal article" date="2010" name="Stand. Genomic Sci.">
        <title>Complete genome sequence of Nakamurella multipartita type strain (Y-104).</title>
        <authorList>
            <person name="Tice H."/>
            <person name="Mayilraj S."/>
            <person name="Sims D."/>
            <person name="Lapidus A."/>
            <person name="Nolan M."/>
            <person name="Lucas S."/>
            <person name="Glavina Del Rio T."/>
            <person name="Copeland A."/>
            <person name="Cheng J.F."/>
            <person name="Meincke L."/>
            <person name="Bruce D."/>
            <person name="Goodwin L."/>
            <person name="Pitluck S."/>
            <person name="Ivanova N."/>
            <person name="Mavromatis K."/>
            <person name="Ovchinnikova G."/>
            <person name="Pati A."/>
            <person name="Chen A."/>
            <person name="Palaniappan K."/>
            <person name="Land M."/>
            <person name="Hauser L."/>
            <person name="Chang Y.J."/>
            <person name="Jeffries C.D."/>
            <person name="Detter J.C."/>
            <person name="Brettin T."/>
            <person name="Rohde M."/>
            <person name="Goker M."/>
            <person name="Bristow J."/>
            <person name="Eisen J.A."/>
            <person name="Markowitz V."/>
            <person name="Hugenholtz P."/>
            <person name="Kyrpides N.C."/>
            <person name="Klenk H.P."/>
            <person name="Chen F."/>
        </authorList>
    </citation>
    <scope>NUCLEOTIDE SEQUENCE [LARGE SCALE GENOMIC DNA]</scope>
    <source>
        <strain evidence="18">ATCC 700099 / DSM 44233 / CIP 104796 / JCM 9543 / NBRC 105858 / Y-104</strain>
    </source>
</reference>
<dbReference type="SMART" id="SM00878">
    <property type="entry name" value="Biotin_carb_C"/>
    <property type="match status" value="1"/>
</dbReference>
<dbReference type="SUPFAM" id="SSF52096">
    <property type="entry name" value="ClpP/crotonase"/>
    <property type="match status" value="2"/>
</dbReference>
<dbReference type="Gene3D" id="2.40.50.100">
    <property type="match status" value="1"/>
</dbReference>
<evidence type="ECO:0000256" key="12">
    <source>
        <dbReference type="SAM" id="MobiDB-lite"/>
    </source>
</evidence>
<evidence type="ECO:0000256" key="11">
    <source>
        <dbReference type="SAM" id="Coils"/>
    </source>
</evidence>
<feature type="domain" description="Lipoyl-binding" evidence="13">
    <location>
        <begin position="578"/>
        <end position="654"/>
    </location>
</feature>
<name>C8XJ83_NAKMY</name>
<dbReference type="OrthoDB" id="4435847at2"/>
<evidence type="ECO:0000256" key="10">
    <source>
        <dbReference type="PROSITE-ProRule" id="PRU00409"/>
    </source>
</evidence>
<evidence type="ECO:0000313" key="17">
    <source>
        <dbReference type="EMBL" id="ACV78548.1"/>
    </source>
</evidence>
<dbReference type="EMBL" id="CP001737">
    <property type="protein sequence ID" value="ACV78548.1"/>
    <property type="molecule type" value="Genomic_DNA"/>
</dbReference>
<dbReference type="InterPro" id="IPR013537">
    <property type="entry name" value="AcCoA_COase_cen"/>
</dbReference>
<dbReference type="Proteomes" id="UP000002218">
    <property type="component" value="Chromosome"/>
</dbReference>